<proteinExistence type="predicted"/>
<name>A0ABM9A5C3_9VIBR</name>
<sequence length="204" mass="23411">MRKDLIKHCQRLEVVDSSHPLWKEVTYQIRIRYKHAFGAVLCSYMPQFLVMMKGTKIISICGFQSANNRPLFLEQYLPKPSNEILSETFKEPVERSQLVEFGQLSLFTKGTSPLHFYMIAELLVSQGYEWGICTATDPLHALMSRLGLQPEIIAYADKEHIPNADKVWGSYYQTSPRILAGNLKVGLEHLRLSYGEKYRKLAGI</sequence>
<evidence type="ECO:0008006" key="3">
    <source>
        <dbReference type="Google" id="ProtNLM"/>
    </source>
</evidence>
<comment type="caution">
    <text evidence="1">The sequence shown here is derived from an EMBL/GenBank/DDBJ whole genome shotgun (WGS) entry which is preliminary data.</text>
</comment>
<accession>A0ABM9A5C3</accession>
<dbReference type="RefSeq" id="WP_237362309.1">
    <property type="nucleotide sequence ID" value="NZ_CAKLDM010000002.1"/>
</dbReference>
<evidence type="ECO:0000313" key="2">
    <source>
        <dbReference type="Proteomes" id="UP000838748"/>
    </source>
</evidence>
<reference evidence="1" key="1">
    <citation type="submission" date="2021-11" db="EMBL/GenBank/DDBJ databases">
        <authorList>
            <person name="Rodrigo-Torres L."/>
            <person name="Arahal R. D."/>
            <person name="Lucena T."/>
        </authorList>
    </citation>
    <scope>NUCLEOTIDE SEQUENCE</scope>
    <source>
        <strain evidence="1">CECT 7928</strain>
    </source>
</reference>
<organism evidence="1 2">
    <name type="scientific">Vibrio marisflavi CECT 7928</name>
    <dbReference type="NCBI Taxonomy" id="634439"/>
    <lineage>
        <taxon>Bacteria</taxon>
        <taxon>Pseudomonadati</taxon>
        <taxon>Pseudomonadota</taxon>
        <taxon>Gammaproteobacteria</taxon>
        <taxon>Vibrionales</taxon>
        <taxon>Vibrionaceae</taxon>
        <taxon>Vibrio</taxon>
    </lineage>
</organism>
<protein>
    <recommendedName>
        <fullName evidence="3">Delta-VPH</fullName>
    </recommendedName>
</protein>
<gene>
    <name evidence="1" type="ORF">VMF7928_02770</name>
</gene>
<dbReference type="Pfam" id="PF12261">
    <property type="entry name" value="T_hemolysin"/>
    <property type="match status" value="1"/>
</dbReference>
<evidence type="ECO:0000313" key="1">
    <source>
        <dbReference type="EMBL" id="CAH0540325.1"/>
    </source>
</evidence>
<dbReference type="EMBL" id="CAKLDM010000002">
    <property type="protein sequence ID" value="CAH0540325.1"/>
    <property type="molecule type" value="Genomic_DNA"/>
</dbReference>
<keyword evidence="2" id="KW-1185">Reference proteome</keyword>
<dbReference type="Proteomes" id="UP000838748">
    <property type="component" value="Unassembled WGS sequence"/>
</dbReference>
<dbReference type="InterPro" id="IPR022050">
    <property type="entry name" value="T_hemolysin"/>
</dbReference>